<keyword evidence="2" id="KW-0560">Oxidoreductase</keyword>
<accession>A0A365YNU2</accession>
<dbReference type="AlphaFoldDB" id="A0A365YNU2"/>
<evidence type="ECO:0000259" key="4">
    <source>
        <dbReference type="Pfam" id="PF07992"/>
    </source>
</evidence>
<dbReference type="InterPro" id="IPR050097">
    <property type="entry name" value="Ferredoxin-NADP_redctase_2"/>
</dbReference>
<protein>
    <submittedName>
        <fullName evidence="5">Thioredoxin reductase</fullName>
    </submittedName>
</protein>
<dbReference type="Proteomes" id="UP000252167">
    <property type="component" value="Unassembled WGS sequence"/>
</dbReference>
<name>A0A365YNU2_9MICC</name>
<feature type="domain" description="FAD/NAD(P)-binding" evidence="4">
    <location>
        <begin position="4"/>
        <end position="284"/>
    </location>
</feature>
<dbReference type="PRINTS" id="PR00469">
    <property type="entry name" value="PNDRDTASEII"/>
</dbReference>
<keyword evidence="1" id="KW-0285">Flavoprotein</keyword>
<evidence type="ECO:0000256" key="3">
    <source>
        <dbReference type="ARBA" id="ARBA00048132"/>
    </source>
</evidence>
<dbReference type="SUPFAM" id="SSF51905">
    <property type="entry name" value="FAD/NAD(P)-binding domain"/>
    <property type="match status" value="1"/>
</dbReference>
<comment type="caution">
    <text evidence="5">The sequence shown here is derived from an EMBL/GenBank/DDBJ whole genome shotgun (WGS) entry which is preliminary data.</text>
</comment>
<sequence>MEHYDAIIIGGGGAGLAAAVALGRSRRTVIVIDTNQPRNARASHAHNVLGQEGISPQYLLELGRSEAEHYGARIVHEEAERLTGSVENGFTVKTGASEYSASRIVLATGLTDNLAEIPGLREAWGISAIHCAYCHGWEVRDQAVAVLGVGPMSTHQALLFAQLSSHVVFINHQPDVLSEENRATLEKLGVPILERRIAKLRVDGDGQLEGVELSNGDLVKAQAAVVASRMNANADLYQQLGGRLQEHPLGTFIQVSEMGLTGIPGVYAAGNAVNLGAMVMAAAASGTIAGAALNADLAMASINDLAMASINSEPSKIHS</sequence>
<organism evidence="5 6">
    <name type="scientific">Glutamicibacter soli</name>
    <dbReference type="NCBI Taxonomy" id="453836"/>
    <lineage>
        <taxon>Bacteria</taxon>
        <taxon>Bacillati</taxon>
        <taxon>Actinomycetota</taxon>
        <taxon>Actinomycetes</taxon>
        <taxon>Micrococcales</taxon>
        <taxon>Micrococcaceae</taxon>
        <taxon>Glutamicibacter</taxon>
    </lineage>
</organism>
<keyword evidence="6" id="KW-1185">Reference proteome</keyword>
<dbReference type="Gene3D" id="3.50.50.60">
    <property type="entry name" value="FAD/NAD(P)-binding domain"/>
    <property type="match status" value="2"/>
</dbReference>
<dbReference type="Pfam" id="PF07992">
    <property type="entry name" value="Pyr_redox_2"/>
    <property type="match status" value="1"/>
</dbReference>
<comment type="catalytic activity">
    <reaction evidence="3">
        <text>[thioredoxin]-dithiol + NADP(+) = [thioredoxin]-disulfide + NADPH + H(+)</text>
        <dbReference type="Rhea" id="RHEA:20345"/>
        <dbReference type="Rhea" id="RHEA-COMP:10698"/>
        <dbReference type="Rhea" id="RHEA-COMP:10700"/>
        <dbReference type="ChEBI" id="CHEBI:15378"/>
        <dbReference type="ChEBI" id="CHEBI:29950"/>
        <dbReference type="ChEBI" id="CHEBI:50058"/>
        <dbReference type="ChEBI" id="CHEBI:57783"/>
        <dbReference type="ChEBI" id="CHEBI:58349"/>
        <dbReference type="EC" id="1.8.1.9"/>
    </reaction>
</comment>
<dbReference type="InterPro" id="IPR036188">
    <property type="entry name" value="FAD/NAD-bd_sf"/>
</dbReference>
<evidence type="ECO:0000313" key="6">
    <source>
        <dbReference type="Proteomes" id="UP000252167"/>
    </source>
</evidence>
<dbReference type="RefSeq" id="WP_113606322.1">
    <property type="nucleotide sequence ID" value="NZ_POAF01000001.1"/>
</dbReference>
<proteinExistence type="predicted"/>
<dbReference type="PANTHER" id="PTHR48105">
    <property type="entry name" value="THIOREDOXIN REDUCTASE 1-RELATED-RELATED"/>
    <property type="match status" value="1"/>
</dbReference>
<dbReference type="GO" id="GO:0004791">
    <property type="term" value="F:thioredoxin-disulfide reductase (NADPH) activity"/>
    <property type="evidence" value="ECO:0007669"/>
    <property type="project" value="UniProtKB-EC"/>
</dbReference>
<evidence type="ECO:0000256" key="1">
    <source>
        <dbReference type="ARBA" id="ARBA00022630"/>
    </source>
</evidence>
<evidence type="ECO:0000256" key="2">
    <source>
        <dbReference type="ARBA" id="ARBA00023002"/>
    </source>
</evidence>
<dbReference type="InterPro" id="IPR023753">
    <property type="entry name" value="FAD/NAD-binding_dom"/>
</dbReference>
<dbReference type="EMBL" id="POAF01000001">
    <property type="protein sequence ID" value="RBM03930.1"/>
    <property type="molecule type" value="Genomic_DNA"/>
</dbReference>
<gene>
    <name evidence="5" type="ORF">C1H84_01075</name>
</gene>
<dbReference type="PRINTS" id="PR00368">
    <property type="entry name" value="FADPNR"/>
</dbReference>
<reference evidence="5 6" key="1">
    <citation type="submission" date="2018-01" db="EMBL/GenBank/DDBJ databases">
        <title>Glutamicibacter soli strain NHPC-3 Whole genome sequence and assembly.</title>
        <authorList>
            <person name="Choudhury P."/>
            <person name="Gupta D."/>
            <person name="Sengupta K."/>
            <person name="Jawed A."/>
            <person name="Sultana N."/>
            <person name="Saha P."/>
        </authorList>
    </citation>
    <scope>NUCLEOTIDE SEQUENCE [LARGE SCALE GENOMIC DNA]</scope>
    <source>
        <strain evidence="5 6">NHPC-3</strain>
    </source>
</reference>
<evidence type="ECO:0000313" key="5">
    <source>
        <dbReference type="EMBL" id="RBM03930.1"/>
    </source>
</evidence>